<dbReference type="EMBL" id="SLWY01000009">
    <property type="protein sequence ID" value="TCO81167.1"/>
    <property type="molecule type" value="Genomic_DNA"/>
</dbReference>
<evidence type="ECO:0000256" key="2">
    <source>
        <dbReference type="ARBA" id="ARBA00022630"/>
    </source>
</evidence>
<dbReference type="SUPFAM" id="SSF56425">
    <property type="entry name" value="Succinate dehydrogenase/fumarate reductase flavoprotein, catalytic domain"/>
    <property type="match status" value="1"/>
</dbReference>
<dbReference type="Pfam" id="PF00890">
    <property type="entry name" value="FAD_binding_2"/>
    <property type="match status" value="1"/>
</dbReference>
<evidence type="ECO:0000256" key="4">
    <source>
        <dbReference type="ARBA" id="ARBA00023002"/>
    </source>
</evidence>
<keyword evidence="4" id="KW-0560">Oxidoreductase</keyword>
<dbReference type="Proteomes" id="UP000295765">
    <property type="component" value="Unassembled WGS sequence"/>
</dbReference>
<dbReference type="InterPro" id="IPR050315">
    <property type="entry name" value="FAD-oxidoreductase_2"/>
</dbReference>
<gene>
    <name evidence="6" type="ORF">EV699_1097</name>
</gene>
<organism evidence="6 7">
    <name type="scientific">Plasticicumulans lactativorans</name>
    <dbReference type="NCBI Taxonomy" id="1133106"/>
    <lineage>
        <taxon>Bacteria</taxon>
        <taxon>Pseudomonadati</taxon>
        <taxon>Pseudomonadota</taxon>
        <taxon>Gammaproteobacteria</taxon>
        <taxon>Candidatus Competibacteraceae</taxon>
        <taxon>Plasticicumulans</taxon>
    </lineage>
</organism>
<proteinExistence type="predicted"/>
<evidence type="ECO:0000256" key="1">
    <source>
        <dbReference type="ARBA" id="ARBA00001974"/>
    </source>
</evidence>
<dbReference type="RefSeq" id="WP_132541705.1">
    <property type="nucleotide sequence ID" value="NZ_SLWY01000009.1"/>
</dbReference>
<dbReference type="InterPro" id="IPR036188">
    <property type="entry name" value="FAD/NAD-bd_sf"/>
</dbReference>
<dbReference type="Gene3D" id="3.90.700.10">
    <property type="entry name" value="Succinate dehydrogenase/fumarate reductase flavoprotein, catalytic domain"/>
    <property type="match status" value="1"/>
</dbReference>
<reference evidence="6 7" key="1">
    <citation type="submission" date="2019-03" db="EMBL/GenBank/DDBJ databases">
        <title>Genomic Encyclopedia of Type Strains, Phase IV (KMG-IV): sequencing the most valuable type-strain genomes for metagenomic binning, comparative biology and taxonomic classification.</title>
        <authorList>
            <person name="Goeker M."/>
        </authorList>
    </citation>
    <scope>NUCLEOTIDE SEQUENCE [LARGE SCALE GENOMIC DNA]</scope>
    <source>
        <strain evidence="6 7">DSM 25287</strain>
    </source>
</reference>
<dbReference type="PANTHER" id="PTHR43400">
    <property type="entry name" value="FUMARATE REDUCTASE"/>
    <property type="match status" value="1"/>
</dbReference>
<dbReference type="PANTHER" id="PTHR43400:SF10">
    <property type="entry name" value="3-OXOSTEROID 1-DEHYDROGENASE"/>
    <property type="match status" value="1"/>
</dbReference>
<feature type="domain" description="FAD-dependent oxidoreductase 2 FAD-binding" evidence="5">
    <location>
        <begin position="9"/>
        <end position="546"/>
    </location>
</feature>
<accession>A0A4R2L3Q9</accession>
<comment type="caution">
    <text evidence="6">The sequence shown here is derived from an EMBL/GenBank/DDBJ whole genome shotgun (WGS) entry which is preliminary data.</text>
</comment>
<keyword evidence="2" id="KW-0285">Flavoprotein</keyword>
<dbReference type="AlphaFoldDB" id="A0A4R2L3Q9"/>
<evidence type="ECO:0000313" key="6">
    <source>
        <dbReference type="EMBL" id="TCO81167.1"/>
    </source>
</evidence>
<dbReference type="GO" id="GO:0008202">
    <property type="term" value="P:steroid metabolic process"/>
    <property type="evidence" value="ECO:0007669"/>
    <property type="project" value="UniProtKB-ARBA"/>
</dbReference>
<dbReference type="SUPFAM" id="SSF51905">
    <property type="entry name" value="FAD/NAD(P)-binding domain"/>
    <property type="match status" value="1"/>
</dbReference>
<dbReference type="NCBIfam" id="NF004789">
    <property type="entry name" value="PRK06134.1"/>
    <property type="match status" value="1"/>
</dbReference>
<keyword evidence="3" id="KW-0274">FAD</keyword>
<dbReference type="InterPro" id="IPR003953">
    <property type="entry name" value="FAD-dep_OxRdtase_2_FAD-bd"/>
</dbReference>
<dbReference type="InterPro" id="IPR027477">
    <property type="entry name" value="Succ_DH/fumarate_Rdtase_cat_sf"/>
</dbReference>
<comment type="cofactor">
    <cofactor evidence="1">
        <name>FAD</name>
        <dbReference type="ChEBI" id="CHEBI:57692"/>
    </cofactor>
</comment>
<dbReference type="Gene3D" id="3.50.50.60">
    <property type="entry name" value="FAD/NAD(P)-binding domain"/>
    <property type="match status" value="2"/>
</dbReference>
<dbReference type="GO" id="GO:0016491">
    <property type="term" value="F:oxidoreductase activity"/>
    <property type="evidence" value="ECO:0007669"/>
    <property type="project" value="UniProtKB-KW"/>
</dbReference>
<dbReference type="PRINTS" id="PR00411">
    <property type="entry name" value="PNDRDTASEI"/>
</dbReference>
<evidence type="ECO:0000259" key="5">
    <source>
        <dbReference type="Pfam" id="PF00890"/>
    </source>
</evidence>
<protein>
    <submittedName>
        <fullName evidence="6">Succinate dehydrogenase/fumarate reductase flavoprotein subunit</fullName>
    </submittedName>
</protein>
<sequence>MTSAAIECDVLVIGSGAGGMAAAITARHHGLDVLVIEKAPVFGGTTAVSGGWSWIPGNPVARRAGVQDDVDAAREYLRHELGEHFDAELVEAFLSNGPRMVAFFERETSIAFVPGTATPDFHPQSAGCGIGRPLCAAPFDGRALGADLARLRRPLPEMTFLGMGLSAGADLQHFFKVTRSLRSALYVAGRLARHLLDVLRHGRNRHLVNGNALAARLLKSANDLGVRTLLATPARQLLIEDGVVRGAIVAGADGERRITARRGVVLACGGFPHDIERRRQLYPQTPSGREHWTAAPVDNTGDGLRLGEAAGARVDTRVGQPAAWAPVSEVRRGDGTRGVFPHLIDRAKPGIIAVNAGGRRFVNEGESYHDFGAAMFRATAPGAEVAAWLICDHRTLRKYGMGYAKPFPVPLAPYLRSGYLLRGATLEGLAARAGIDPAGLATTVAEYNHHAREGRDPAFGKGSTAYNRIMADPEHTPNPCLAPLERGPFYAVKLLPGSLGTFAGLKTDAAARVLGDGGTPIAGLYAVGNDMASVMAGHYPSGGITLGPALTFGYIAGRHLAGVTEPAPIPSVTGRAAIPEAAL</sequence>
<keyword evidence="7" id="KW-1185">Reference proteome</keyword>
<dbReference type="OrthoDB" id="9813348at2"/>
<evidence type="ECO:0000256" key="3">
    <source>
        <dbReference type="ARBA" id="ARBA00022827"/>
    </source>
</evidence>
<evidence type="ECO:0000313" key="7">
    <source>
        <dbReference type="Proteomes" id="UP000295765"/>
    </source>
</evidence>
<name>A0A4R2L3Q9_9GAMM</name>